<evidence type="ECO:0000313" key="2">
    <source>
        <dbReference type="Proteomes" id="UP000294656"/>
    </source>
</evidence>
<proteinExistence type="predicted"/>
<sequence length="75" mass="8429">MNRIPTNNMKSSSQRQSRWTAVFASLVLIFAASGFLLDAHHEQVTIKKGVSIIDLHQVEDLEDGYTKEVGRNSKI</sequence>
<accession>A0A4R6MDJ9</accession>
<gene>
    <name evidence="1" type="ORF">DFP79_0459</name>
</gene>
<keyword evidence="2" id="KW-1185">Reference proteome</keyword>
<comment type="caution">
    <text evidence="1">The sequence shown here is derived from an EMBL/GenBank/DDBJ whole genome shotgun (WGS) entry which is preliminary data.</text>
</comment>
<dbReference type="Proteomes" id="UP000294656">
    <property type="component" value="Unassembled WGS sequence"/>
</dbReference>
<dbReference type="OrthoDB" id="9922553at2"/>
<evidence type="ECO:0000313" key="1">
    <source>
        <dbReference type="EMBL" id="TDO99476.1"/>
    </source>
</evidence>
<dbReference type="RefSeq" id="WP_133502333.1">
    <property type="nucleotide sequence ID" value="NZ_SNXC01000009.1"/>
</dbReference>
<organism evidence="1 2">
    <name type="scientific">Marinomonas balearica</name>
    <dbReference type="NCBI Taxonomy" id="491947"/>
    <lineage>
        <taxon>Bacteria</taxon>
        <taxon>Pseudomonadati</taxon>
        <taxon>Pseudomonadota</taxon>
        <taxon>Gammaproteobacteria</taxon>
        <taxon>Oceanospirillales</taxon>
        <taxon>Oceanospirillaceae</taxon>
        <taxon>Marinomonas</taxon>
    </lineage>
</organism>
<reference evidence="1 2" key="1">
    <citation type="submission" date="2019-03" db="EMBL/GenBank/DDBJ databases">
        <title>Genomic Encyclopedia of Type Strains, Phase III (KMG-III): the genomes of soil and plant-associated and newly described type strains.</title>
        <authorList>
            <person name="Whitman W."/>
        </authorList>
    </citation>
    <scope>NUCLEOTIDE SEQUENCE [LARGE SCALE GENOMIC DNA]</scope>
    <source>
        <strain evidence="1 2">CECT 7378</strain>
    </source>
</reference>
<protein>
    <submittedName>
        <fullName evidence="1">Uncharacterized protein</fullName>
    </submittedName>
</protein>
<dbReference type="AlphaFoldDB" id="A0A4R6MDJ9"/>
<dbReference type="EMBL" id="SNXC01000009">
    <property type="protein sequence ID" value="TDO99476.1"/>
    <property type="molecule type" value="Genomic_DNA"/>
</dbReference>
<name>A0A4R6MDJ9_9GAMM</name>